<comment type="caution">
    <text evidence="1">The sequence shown here is derived from an EMBL/GenBank/DDBJ whole genome shotgun (WGS) entry which is preliminary data.</text>
</comment>
<name>A0AAV0I2A7_9ROSI</name>
<sequence length="46" mass="5583">MNRELKINDTSMRMWMVQWRTLNMRVIQMSQGINLIINFGLSHSTW</sequence>
<evidence type="ECO:0000313" key="1">
    <source>
        <dbReference type="EMBL" id="CAI0391027.1"/>
    </source>
</evidence>
<dbReference type="EMBL" id="CAMGYJ010000003">
    <property type="protein sequence ID" value="CAI0391027.1"/>
    <property type="molecule type" value="Genomic_DNA"/>
</dbReference>
<proteinExistence type="predicted"/>
<evidence type="ECO:0000313" key="2">
    <source>
        <dbReference type="Proteomes" id="UP001154282"/>
    </source>
</evidence>
<protein>
    <submittedName>
        <fullName evidence="1">Uncharacterized protein</fullName>
    </submittedName>
</protein>
<accession>A0AAV0I2A7</accession>
<gene>
    <name evidence="1" type="ORF">LITE_LOCUS6973</name>
</gene>
<organism evidence="1 2">
    <name type="scientific">Linum tenue</name>
    <dbReference type="NCBI Taxonomy" id="586396"/>
    <lineage>
        <taxon>Eukaryota</taxon>
        <taxon>Viridiplantae</taxon>
        <taxon>Streptophyta</taxon>
        <taxon>Embryophyta</taxon>
        <taxon>Tracheophyta</taxon>
        <taxon>Spermatophyta</taxon>
        <taxon>Magnoliopsida</taxon>
        <taxon>eudicotyledons</taxon>
        <taxon>Gunneridae</taxon>
        <taxon>Pentapetalae</taxon>
        <taxon>rosids</taxon>
        <taxon>fabids</taxon>
        <taxon>Malpighiales</taxon>
        <taxon>Linaceae</taxon>
        <taxon>Linum</taxon>
    </lineage>
</organism>
<keyword evidence="2" id="KW-1185">Reference proteome</keyword>
<dbReference type="Proteomes" id="UP001154282">
    <property type="component" value="Unassembled WGS sequence"/>
</dbReference>
<dbReference type="AlphaFoldDB" id="A0AAV0I2A7"/>
<reference evidence="1" key="1">
    <citation type="submission" date="2022-08" db="EMBL/GenBank/DDBJ databases">
        <authorList>
            <person name="Gutierrez-Valencia J."/>
        </authorList>
    </citation>
    <scope>NUCLEOTIDE SEQUENCE</scope>
</reference>